<dbReference type="InterPro" id="IPR029787">
    <property type="entry name" value="Nucleotide_cyclase"/>
</dbReference>
<dbReference type="SMART" id="SM00086">
    <property type="entry name" value="PAC"/>
    <property type="match status" value="1"/>
</dbReference>
<dbReference type="GO" id="GO:0052621">
    <property type="term" value="F:diguanylate cyclase activity"/>
    <property type="evidence" value="ECO:0007669"/>
    <property type="project" value="UniProtKB-EC"/>
</dbReference>
<dbReference type="Proteomes" id="UP001081071">
    <property type="component" value="Unassembled WGS sequence"/>
</dbReference>
<dbReference type="SMART" id="SM00091">
    <property type="entry name" value="PAS"/>
    <property type="match status" value="1"/>
</dbReference>
<feature type="domain" description="GGDEF" evidence="3">
    <location>
        <begin position="201"/>
        <end position="323"/>
    </location>
</feature>
<feature type="domain" description="PAS" evidence="1">
    <location>
        <begin position="43"/>
        <end position="98"/>
    </location>
</feature>
<dbReference type="PANTHER" id="PTHR44757">
    <property type="entry name" value="DIGUANYLATE CYCLASE DGCP"/>
    <property type="match status" value="1"/>
</dbReference>
<accession>A0ABT4MEP8</accession>
<dbReference type="SMART" id="SM00267">
    <property type="entry name" value="GGDEF"/>
    <property type="match status" value="1"/>
</dbReference>
<dbReference type="InterPro" id="IPR000160">
    <property type="entry name" value="GGDEF_dom"/>
</dbReference>
<feature type="domain" description="PAC" evidence="2">
    <location>
        <begin position="119"/>
        <end position="170"/>
    </location>
</feature>
<dbReference type="NCBIfam" id="TIGR00254">
    <property type="entry name" value="GGDEF"/>
    <property type="match status" value="1"/>
</dbReference>
<dbReference type="EC" id="2.7.7.65" evidence="4"/>
<keyword evidence="4" id="KW-0548">Nucleotidyltransferase</keyword>
<dbReference type="SUPFAM" id="SSF55073">
    <property type="entry name" value="Nucleotide cyclase"/>
    <property type="match status" value="1"/>
</dbReference>
<dbReference type="CDD" id="cd01949">
    <property type="entry name" value="GGDEF"/>
    <property type="match status" value="1"/>
</dbReference>
<dbReference type="Gene3D" id="3.30.70.270">
    <property type="match status" value="1"/>
</dbReference>
<evidence type="ECO:0000259" key="3">
    <source>
        <dbReference type="PROSITE" id="PS50887"/>
    </source>
</evidence>
<dbReference type="InterPro" id="IPR035965">
    <property type="entry name" value="PAS-like_dom_sf"/>
</dbReference>
<keyword evidence="4" id="KW-0808">Transferase</keyword>
<evidence type="ECO:0000259" key="1">
    <source>
        <dbReference type="PROSITE" id="PS50112"/>
    </source>
</evidence>
<dbReference type="Gene3D" id="3.30.450.20">
    <property type="entry name" value="PAS domain"/>
    <property type="match status" value="1"/>
</dbReference>
<reference evidence="4" key="1">
    <citation type="submission" date="2022-12" db="EMBL/GenBank/DDBJ databases">
        <authorList>
            <person name="Krivoruchko A.V."/>
            <person name="Elkin A."/>
        </authorList>
    </citation>
    <scope>NUCLEOTIDE SEQUENCE</scope>
    <source>
        <strain evidence="4">IEGM 1391</strain>
    </source>
</reference>
<name>A0ABT4MEP8_9NOCA</name>
<comment type="caution">
    <text evidence="4">The sequence shown here is derived from an EMBL/GenBank/DDBJ whole genome shotgun (WGS) entry which is preliminary data.</text>
</comment>
<gene>
    <name evidence="4" type="ORF">O4220_12325</name>
</gene>
<protein>
    <submittedName>
        <fullName evidence="4">Diguanylate cyclase</fullName>
        <ecNumber evidence="4">2.7.7.65</ecNumber>
    </submittedName>
</protein>
<dbReference type="InterPro" id="IPR000014">
    <property type="entry name" value="PAS"/>
</dbReference>
<dbReference type="SUPFAM" id="SSF55785">
    <property type="entry name" value="PYP-like sensor domain (PAS domain)"/>
    <property type="match status" value="1"/>
</dbReference>
<dbReference type="InterPro" id="IPR052155">
    <property type="entry name" value="Biofilm_reg_signaling"/>
</dbReference>
<dbReference type="EMBL" id="JAPWIJ010000004">
    <property type="protein sequence ID" value="MCZ4519303.1"/>
    <property type="molecule type" value="Genomic_DNA"/>
</dbReference>
<evidence type="ECO:0000313" key="4">
    <source>
        <dbReference type="EMBL" id="MCZ4519303.1"/>
    </source>
</evidence>
<dbReference type="NCBIfam" id="TIGR00229">
    <property type="entry name" value="sensory_box"/>
    <property type="match status" value="1"/>
</dbReference>
<dbReference type="CDD" id="cd00130">
    <property type="entry name" value="PAS"/>
    <property type="match status" value="1"/>
</dbReference>
<dbReference type="RefSeq" id="WP_269604529.1">
    <property type="nucleotide sequence ID" value="NZ_JAPWIJ010000004.1"/>
</dbReference>
<dbReference type="InterPro" id="IPR013656">
    <property type="entry name" value="PAS_4"/>
</dbReference>
<dbReference type="PANTHER" id="PTHR44757:SF2">
    <property type="entry name" value="BIOFILM ARCHITECTURE MAINTENANCE PROTEIN MBAA"/>
    <property type="match status" value="1"/>
</dbReference>
<dbReference type="PROSITE" id="PS50887">
    <property type="entry name" value="GGDEF"/>
    <property type="match status" value="1"/>
</dbReference>
<evidence type="ECO:0000259" key="2">
    <source>
        <dbReference type="PROSITE" id="PS50113"/>
    </source>
</evidence>
<sequence>MSRPPVVGYPRPGAAARRIVGSSCESSWLAPFEEETWLKMVDADRWYREIFEASTVGLALADEDGLLVLANEAYAAIVGCPRDRLPGRSSRQFTHPDDLAQHAAMEQIMDDAKARGESVRVEKRYLHADGTVRWGWISASEVPGPEGQRWTMAVVHDITDRRRVEEDLRVAAQTDALTGLLNRRGWRDRLHQLTTPPGAEGAVALAMIDFDRFKLYNDKYGHGRGDQLLVRFSAAATDLLGGRASIARWGGEEFALAMPGVGSTTMAAVLTELAAVVPDRQTFSAGHTTLRRGESVDDCFDRADMLLFEAKRDGGARSYSDGSCRPGE</sequence>
<dbReference type="Pfam" id="PF08448">
    <property type="entry name" value="PAS_4"/>
    <property type="match status" value="1"/>
</dbReference>
<evidence type="ECO:0000313" key="5">
    <source>
        <dbReference type="Proteomes" id="UP001081071"/>
    </source>
</evidence>
<organism evidence="4 5">
    <name type="scientific">Rhodococcus ruber</name>
    <dbReference type="NCBI Taxonomy" id="1830"/>
    <lineage>
        <taxon>Bacteria</taxon>
        <taxon>Bacillati</taxon>
        <taxon>Actinomycetota</taxon>
        <taxon>Actinomycetes</taxon>
        <taxon>Mycobacteriales</taxon>
        <taxon>Nocardiaceae</taxon>
        <taxon>Rhodococcus</taxon>
    </lineage>
</organism>
<dbReference type="InterPro" id="IPR001610">
    <property type="entry name" value="PAC"/>
</dbReference>
<proteinExistence type="predicted"/>
<dbReference type="InterPro" id="IPR043128">
    <property type="entry name" value="Rev_trsase/Diguanyl_cyclase"/>
</dbReference>
<keyword evidence="5" id="KW-1185">Reference proteome</keyword>
<dbReference type="InterPro" id="IPR000700">
    <property type="entry name" value="PAS-assoc_C"/>
</dbReference>
<dbReference type="Pfam" id="PF00990">
    <property type="entry name" value="GGDEF"/>
    <property type="match status" value="1"/>
</dbReference>
<dbReference type="PROSITE" id="PS50113">
    <property type="entry name" value="PAC"/>
    <property type="match status" value="1"/>
</dbReference>
<dbReference type="PROSITE" id="PS50112">
    <property type="entry name" value="PAS"/>
    <property type="match status" value="1"/>
</dbReference>